<reference evidence="3 4" key="1">
    <citation type="journal article" date="2019" name="Int. J. Syst. Evol. Microbiol.">
        <title>The Global Catalogue of Microorganisms (GCM) 10K type strain sequencing project: providing services to taxonomists for standard genome sequencing and annotation.</title>
        <authorList>
            <consortium name="The Broad Institute Genomics Platform"/>
            <consortium name="The Broad Institute Genome Sequencing Center for Infectious Disease"/>
            <person name="Wu L."/>
            <person name="Ma J."/>
        </authorList>
    </citation>
    <scope>NUCLEOTIDE SEQUENCE [LARGE SCALE GENOMIC DNA]</scope>
    <source>
        <strain evidence="3 4">DT72</strain>
    </source>
</reference>
<feature type="region of interest" description="Disordered" evidence="1">
    <location>
        <begin position="129"/>
        <end position="161"/>
    </location>
</feature>
<feature type="transmembrane region" description="Helical" evidence="2">
    <location>
        <begin position="25"/>
        <end position="50"/>
    </location>
</feature>
<organism evidence="3 4">
    <name type="scientific">Halorussus caseinilyticus</name>
    <dbReference type="NCBI Taxonomy" id="3034025"/>
    <lineage>
        <taxon>Archaea</taxon>
        <taxon>Methanobacteriati</taxon>
        <taxon>Methanobacteriota</taxon>
        <taxon>Stenosarchaea group</taxon>
        <taxon>Halobacteria</taxon>
        <taxon>Halobacteriales</taxon>
        <taxon>Haladaptataceae</taxon>
        <taxon>Halorussus</taxon>
    </lineage>
</organism>
<dbReference type="PANTHER" id="PTHR43471">
    <property type="entry name" value="ABC TRANSPORTER PERMEASE"/>
    <property type="match status" value="1"/>
</dbReference>
<dbReference type="GO" id="GO:0005886">
    <property type="term" value="C:plasma membrane"/>
    <property type="evidence" value="ECO:0007669"/>
    <property type="project" value="UniProtKB-SubCell"/>
</dbReference>
<keyword evidence="2" id="KW-1133">Transmembrane helix</keyword>
<gene>
    <name evidence="3" type="ORF">ACFQJ6_17810</name>
</gene>
<proteinExistence type="predicted"/>
<keyword evidence="2" id="KW-0812">Transmembrane</keyword>
<dbReference type="Proteomes" id="UP001596407">
    <property type="component" value="Unassembled WGS sequence"/>
</dbReference>
<dbReference type="EMBL" id="JBHSZH010000005">
    <property type="protein sequence ID" value="MFC7081678.1"/>
    <property type="molecule type" value="Genomic_DNA"/>
</dbReference>
<comment type="caution">
    <text evidence="3">The sequence shown here is derived from an EMBL/GenBank/DDBJ whole genome shotgun (WGS) entry which is preliminary data.</text>
</comment>
<dbReference type="Pfam" id="PF12679">
    <property type="entry name" value="ABC2_membrane_2"/>
    <property type="match status" value="1"/>
</dbReference>
<dbReference type="AlphaFoldDB" id="A0ABD5WNC1"/>
<evidence type="ECO:0000313" key="4">
    <source>
        <dbReference type="Proteomes" id="UP001596407"/>
    </source>
</evidence>
<accession>A0ABD5WNC1</accession>
<evidence type="ECO:0000256" key="1">
    <source>
        <dbReference type="SAM" id="MobiDB-lite"/>
    </source>
</evidence>
<dbReference type="RefSeq" id="WP_382210118.1">
    <property type="nucleotide sequence ID" value="NZ_JBHSZH010000005.1"/>
</dbReference>
<evidence type="ECO:0000256" key="2">
    <source>
        <dbReference type="SAM" id="Phobius"/>
    </source>
</evidence>
<protein>
    <submittedName>
        <fullName evidence="3">ABC transporter permease</fullName>
    </submittedName>
</protein>
<sequence length="161" mass="17118">MSRQSVNRLFAVVGRELTTVVRTRAFLALAGGFAAVVAVLAWTAGAVGYVPLVLDLLTPVEVLVPALALAFGYRSVLGDDERGELDVIRTYPVSRATFVLGVYLGRAAALLVALVVPLLGVALLYPPSAASGRRSSPPTPRWTRHCSTSGSSSSRPRSHWF</sequence>
<feature type="transmembrane region" description="Helical" evidence="2">
    <location>
        <begin position="98"/>
        <end position="125"/>
    </location>
</feature>
<keyword evidence="2" id="KW-0472">Membrane</keyword>
<keyword evidence="4" id="KW-1185">Reference proteome</keyword>
<evidence type="ECO:0000313" key="3">
    <source>
        <dbReference type="EMBL" id="MFC7081678.1"/>
    </source>
</evidence>
<name>A0ABD5WNC1_9EURY</name>